<accession>A0ACA8ZBY5</accession>
<evidence type="ECO:0000313" key="1">
    <source>
        <dbReference type="EMBL" id="CAB3394760.1"/>
    </source>
</evidence>
<organism evidence="1 2">
    <name type="scientific">Kyrpidia spormannii</name>
    <dbReference type="NCBI Taxonomy" id="2055160"/>
    <lineage>
        <taxon>Bacteria</taxon>
        <taxon>Bacillati</taxon>
        <taxon>Bacillota</taxon>
        <taxon>Bacilli</taxon>
        <taxon>Bacillales</taxon>
        <taxon>Alicyclobacillaceae</taxon>
        <taxon>Kyrpidia</taxon>
    </lineage>
</organism>
<dbReference type="EMBL" id="LR792684">
    <property type="protein sequence ID" value="CAB3394760.1"/>
    <property type="molecule type" value="Genomic_DNA"/>
</dbReference>
<keyword evidence="2" id="KW-1185">Reference proteome</keyword>
<reference evidence="1" key="1">
    <citation type="submission" date="2020-04" db="EMBL/GenBank/DDBJ databases">
        <authorList>
            <person name="Hogendoorn C."/>
        </authorList>
    </citation>
    <scope>NUCLEOTIDE SEQUENCE</scope>
    <source>
        <strain evidence="1">FAVT5</strain>
    </source>
</reference>
<dbReference type="Proteomes" id="UP000501793">
    <property type="component" value="Chromosome"/>
</dbReference>
<proteinExistence type="predicted"/>
<name>A0ACA8ZBY5_9BACL</name>
<protein>
    <submittedName>
        <fullName evidence="1">Uncharacterized protein</fullName>
    </submittedName>
</protein>
<gene>
    <name evidence="1" type="ORF">FAVT5_3043</name>
</gene>
<sequence>METYTYDVRMFKETFEYGFTYINGFMRNVHRFELARFATGRGRMPNSIEK</sequence>
<evidence type="ECO:0000313" key="2">
    <source>
        <dbReference type="Proteomes" id="UP000501793"/>
    </source>
</evidence>